<protein>
    <submittedName>
        <fullName evidence="3">HupE/UreJ family protein</fullName>
    </submittedName>
</protein>
<feature type="transmembrane region" description="Helical" evidence="1">
    <location>
        <begin position="184"/>
        <end position="206"/>
    </location>
</feature>
<keyword evidence="4" id="KW-1185">Reference proteome</keyword>
<comment type="caution">
    <text evidence="3">The sequence shown here is derived from an EMBL/GenBank/DDBJ whole genome shotgun (WGS) entry which is preliminary data.</text>
</comment>
<dbReference type="Pfam" id="PF13795">
    <property type="entry name" value="HupE_UreJ_2"/>
    <property type="match status" value="1"/>
</dbReference>
<feature type="transmembrane region" description="Helical" evidence="1">
    <location>
        <begin position="380"/>
        <end position="409"/>
    </location>
</feature>
<evidence type="ECO:0000313" key="4">
    <source>
        <dbReference type="Proteomes" id="UP000252387"/>
    </source>
</evidence>
<proteinExistence type="predicted"/>
<dbReference type="PROSITE" id="PS00018">
    <property type="entry name" value="EF_HAND_1"/>
    <property type="match status" value="1"/>
</dbReference>
<accession>A0A368KJ86</accession>
<sequence length="411" mass="44799">MLFILAAALLPLSAVAHKESDAYLNLHTDAHNKHVLHGQWDIALRDLDFAIGIDGNHDGAITWGEVQARRRAIEDYALPQLAIKGDGLTCATQATGQEIDDHTDGAYDVIFFDAICDKNIPSALTVVYHLMHNLDPYHRGIVTIHAGDKIAGAVLGPSNPVARLNLHEPDRWGEFKSFVVDGIWHIWTGIDHILFLLSLLLPAVLIRNRLDPPGGGWRKTAVLAESSGAMMLFAGQPRRYRWEAAPRFWPTFLEVIKVVSAFSLSHSVTLSLAVLGIVDLPSRLVESGIALSVMVAALNNIFPVVNKRVWLIAFAFGFIHGLGFASALQGLQLPAGAMAASLGGFSVGVEIGQESIVIAFLPLAYLLRKTWFYRMAVLRWGSLLIVAIASGWFVQRAFAIAIPGFSAIIPN</sequence>
<dbReference type="InterPro" id="IPR018247">
    <property type="entry name" value="EF_Hand_1_Ca_BS"/>
</dbReference>
<feature type="transmembrane region" description="Helical" evidence="1">
    <location>
        <begin position="284"/>
        <end position="302"/>
    </location>
</feature>
<name>A0A368KJ86_9GAMM</name>
<keyword evidence="1" id="KW-0812">Transmembrane</keyword>
<organism evidence="3 4">
    <name type="scientific">Rhodanobacter denitrificans</name>
    <dbReference type="NCBI Taxonomy" id="666685"/>
    <lineage>
        <taxon>Bacteria</taxon>
        <taxon>Pseudomonadati</taxon>
        <taxon>Pseudomonadota</taxon>
        <taxon>Gammaproteobacteria</taxon>
        <taxon>Lysobacterales</taxon>
        <taxon>Rhodanobacteraceae</taxon>
        <taxon>Rhodanobacter</taxon>
    </lineage>
</organism>
<reference evidence="3 4" key="1">
    <citation type="submission" date="2018-05" db="EMBL/GenBank/DDBJ databases">
        <title>Draft genome sequence of Rhodanobacter denitrificans Yn1 isolated from gold copper mine.</title>
        <authorList>
            <person name="Yang N."/>
            <person name="Mazhar H.S."/>
            <person name="Rensing C."/>
        </authorList>
    </citation>
    <scope>NUCLEOTIDE SEQUENCE [LARGE SCALE GENOMIC DNA]</scope>
    <source>
        <strain evidence="3 4">Yn1</strain>
    </source>
</reference>
<keyword evidence="2" id="KW-0732">Signal</keyword>
<feature type="transmembrane region" description="Helical" evidence="1">
    <location>
        <begin position="255"/>
        <end position="278"/>
    </location>
</feature>
<gene>
    <name evidence="3" type="ORF">DEO45_02410</name>
</gene>
<feature type="transmembrane region" description="Helical" evidence="1">
    <location>
        <begin position="309"/>
        <end position="331"/>
    </location>
</feature>
<feature type="chain" id="PRO_5016571226" evidence="2">
    <location>
        <begin position="17"/>
        <end position="411"/>
    </location>
</feature>
<dbReference type="OrthoDB" id="9808870at2"/>
<feature type="transmembrane region" description="Helical" evidence="1">
    <location>
        <begin position="351"/>
        <end position="368"/>
    </location>
</feature>
<feature type="signal peptide" evidence="2">
    <location>
        <begin position="1"/>
        <end position="16"/>
    </location>
</feature>
<dbReference type="Proteomes" id="UP000252387">
    <property type="component" value="Unassembled WGS sequence"/>
</dbReference>
<keyword evidence="1" id="KW-0472">Membrane</keyword>
<keyword evidence="1" id="KW-1133">Transmembrane helix</keyword>
<evidence type="ECO:0000256" key="1">
    <source>
        <dbReference type="SAM" id="Phobius"/>
    </source>
</evidence>
<dbReference type="EMBL" id="QFWQ01000003">
    <property type="protein sequence ID" value="RCS31228.1"/>
    <property type="molecule type" value="Genomic_DNA"/>
</dbReference>
<evidence type="ECO:0000256" key="2">
    <source>
        <dbReference type="SAM" id="SignalP"/>
    </source>
</evidence>
<evidence type="ECO:0000313" key="3">
    <source>
        <dbReference type="EMBL" id="RCS31228.1"/>
    </source>
</evidence>
<dbReference type="AlphaFoldDB" id="A0A368KJ86"/>
<dbReference type="InterPro" id="IPR032809">
    <property type="entry name" value="Put_HupE_UreJ"/>
</dbReference>